<dbReference type="Proteomes" id="UP001314170">
    <property type="component" value="Unassembled WGS sequence"/>
</dbReference>
<accession>A0AAV1SFG6</accession>
<sequence length="65" mass="7481">MEGLKDWPVFNGPLVFWDISRSEKMILYLGSSRCYSLIRSRPFSLTFTTFDDCLGKTKSIDSILP</sequence>
<evidence type="ECO:0000313" key="1">
    <source>
        <dbReference type="EMBL" id="CAK7349235.1"/>
    </source>
</evidence>
<name>A0AAV1SFG6_9ROSI</name>
<evidence type="ECO:0000313" key="2">
    <source>
        <dbReference type="Proteomes" id="UP001314170"/>
    </source>
</evidence>
<protein>
    <submittedName>
        <fullName evidence="1">Uncharacterized protein</fullName>
    </submittedName>
</protein>
<comment type="caution">
    <text evidence="1">The sequence shown here is derived from an EMBL/GenBank/DDBJ whole genome shotgun (WGS) entry which is preliminary data.</text>
</comment>
<gene>
    <name evidence="1" type="ORF">DCAF_LOCUS21947</name>
</gene>
<organism evidence="1 2">
    <name type="scientific">Dovyalis caffra</name>
    <dbReference type="NCBI Taxonomy" id="77055"/>
    <lineage>
        <taxon>Eukaryota</taxon>
        <taxon>Viridiplantae</taxon>
        <taxon>Streptophyta</taxon>
        <taxon>Embryophyta</taxon>
        <taxon>Tracheophyta</taxon>
        <taxon>Spermatophyta</taxon>
        <taxon>Magnoliopsida</taxon>
        <taxon>eudicotyledons</taxon>
        <taxon>Gunneridae</taxon>
        <taxon>Pentapetalae</taxon>
        <taxon>rosids</taxon>
        <taxon>fabids</taxon>
        <taxon>Malpighiales</taxon>
        <taxon>Salicaceae</taxon>
        <taxon>Flacourtieae</taxon>
        <taxon>Dovyalis</taxon>
    </lineage>
</organism>
<dbReference type="EMBL" id="CAWUPB010001173">
    <property type="protein sequence ID" value="CAK7349235.1"/>
    <property type="molecule type" value="Genomic_DNA"/>
</dbReference>
<proteinExistence type="predicted"/>
<reference evidence="1 2" key="1">
    <citation type="submission" date="2024-01" db="EMBL/GenBank/DDBJ databases">
        <authorList>
            <person name="Waweru B."/>
        </authorList>
    </citation>
    <scope>NUCLEOTIDE SEQUENCE [LARGE SCALE GENOMIC DNA]</scope>
</reference>
<dbReference type="AlphaFoldDB" id="A0AAV1SFG6"/>
<keyword evidence="2" id="KW-1185">Reference proteome</keyword>